<dbReference type="InterPro" id="IPR050109">
    <property type="entry name" value="HTH-type_TetR-like_transc_reg"/>
</dbReference>
<dbReference type="PANTHER" id="PTHR30055:SF234">
    <property type="entry name" value="HTH-TYPE TRANSCRIPTIONAL REGULATOR BETI"/>
    <property type="match status" value="1"/>
</dbReference>
<dbReference type="Proteomes" id="UP001177080">
    <property type="component" value="Unassembled WGS sequence"/>
</dbReference>
<comment type="caution">
    <text evidence="7">The sequence shown here is derived from an EMBL/GenBank/DDBJ whole genome shotgun (WGS) entry which is preliminary data.</text>
</comment>
<evidence type="ECO:0000313" key="8">
    <source>
        <dbReference type="Proteomes" id="UP001177080"/>
    </source>
</evidence>
<dbReference type="InterPro" id="IPR036271">
    <property type="entry name" value="Tet_transcr_reg_TetR-rel_C_sf"/>
</dbReference>
<dbReference type="PROSITE" id="PS50977">
    <property type="entry name" value="HTH_TETR_2"/>
    <property type="match status" value="1"/>
</dbReference>
<gene>
    <name evidence="7" type="ORF">GB928_005485</name>
</gene>
<evidence type="ECO:0000256" key="4">
    <source>
        <dbReference type="PROSITE-ProRule" id="PRU00335"/>
    </source>
</evidence>
<dbReference type="Gene3D" id="1.10.357.10">
    <property type="entry name" value="Tetracycline Repressor, domain 2"/>
    <property type="match status" value="1"/>
</dbReference>
<name>A0ABT8XAC0_9HYPH</name>
<keyword evidence="1" id="KW-0805">Transcription regulation</keyword>
<dbReference type="InterPro" id="IPR009057">
    <property type="entry name" value="Homeodomain-like_sf"/>
</dbReference>
<protein>
    <submittedName>
        <fullName evidence="7">TetR/AcrR family transcriptional regulator</fullName>
    </submittedName>
</protein>
<feature type="DNA-binding region" description="H-T-H motif" evidence="4">
    <location>
        <begin position="59"/>
        <end position="78"/>
    </location>
</feature>
<keyword evidence="3" id="KW-0804">Transcription</keyword>
<dbReference type="PRINTS" id="PR00455">
    <property type="entry name" value="HTHTETR"/>
</dbReference>
<dbReference type="RefSeq" id="WP_244761919.1">
    <property type="nucleotide sequence ID" value="NZ_JALJCJ010000004.1"/>
</dbReference>
<evidence type="ECO:0000256" key="3">
    <source>
        <dbReference type="ARBA" id="ARBA00023163"/>
    </source>
</evidence>
<dbReference type="SUPFAM" id="SSF48498">
    <property type="entry name" value="Tetracyclin repressor-like, C-terminal domain"/>
    <property type="match status" value="1"/>
</dbReference>
<keyword evidence="8" id="KW-1185">Reference proteome</keyword>
<evidence type="ECO:0000256" key="1">
    <source>
        <dbReference type="ARBA" id="ARBA00023015"/>
    </source>
</evidence>
<evidence type="ECO:0000313" key="7">
    <source>
        <dbReference type="EMBL" id="MDO6120631.1"/>
    </source>
</evidence>
<sequence length="228" mass="25602">MKTPKAALAITPDEPGKMATPMTKTGRKDGRHVRGQASVQRIIDTTIRLIAEEGISGVTMQRIAREIGSSNALVVFHFGSKEKLFRAVLEYLNDQFDSLWQRTVWKPGLSAAERVVASIDCARHFRVQHPDWVTVWVLFGGDRQTTQLDRIISLPSDQAYLAQSRAFLTEIAREGGYENVDIDTLAEGLNYLVHGAWYWDTFNPDTVRSDALHATALTLLRQAFPKSF</sequence>
<proteinExistence type="predicted"/>
<dbReference type="SUPFAM" id="SSF46689">
    <property type="entry name" value="Homeodomain-like"/>
    <property type="match status" value="1"/>
</dbReference>
<dbReference type="Pfam" id="PF00440">
    <property type="entry name" value="TetR_N"/>
    <property type="match status" value="1"/>
</dbReference>
<evidence type="ECO:0000259" key="6">
    <source>
        <dbReference type="PROSITE" id="PS50977"/>
    </source>
</evidence>
<keyword evidence="2 4" id="KW-0238">DNA-binding</keyword>
<evidence type="ECO:0000256" key="5">
    <source>
        <dbReference type="SAM" id="MobiDB-lite"/>
    </source>
</evidence>
<feature type="region of interest" description="Disordered" evidence="5">
    <location>
        <begin position="1"/>
        <end position="30"/>
    </location>
</feature>
<evidence type="ECO:0000256" key="2">
    <source>
        <dbReference type="ARBA" id="ARBA00023125"/>
    </source>
</evidence>
<accession>A0ABT8XAC0</accession>
<dbReference type="PANTHER" id="PTHR30055">
    <property type="entry name" value="HTH-TYPE TRANSCRIPTIONAL REGULATOR RUTR"/>
    <property type="match status" value="1"/>
</dbReference>
<organism evidence="7 8">
    <name type="scientific">Shinella curvata</name>
    <dbReference type="NCBI Taxonomy" id="1817964"/>
    <lineage>
        <taxon>Bacteria</taxon>
        <taxon>Pseudomonadati</taxon>
        <taxon>Pseudomonadota</taxon>
        <taxon>Alphaproteobacteria</taxon>
        <taxon>Hyphomicrobiales</taxon>
        <taxon>Rhizobiaceae</taxon>
        <taxon>Shinella</taxon>
    </lineage>
</organism>
<dbReference type="InterPro" id="IPR001647">
    <property type="entry name" value="HTH_TetR"/>
</dbReference>
<feature type="domain" description="HTH tetR-type" evidence="6">
    <location>
        <begin position="36"/>
        <end position="96"/>
    </location>
</feature>
<dbReference type="EMBL" id="WHSC02000002">
    <property type="protein sequence ID" value="MDO6120631.1"/>
    <property type="molecule type" value="Genomic_DNA"/>
</dbReference>
<reference evidence="7" key="1">
    <citation type="submission" date="2022-04" db="EMBL/GenBank/DDBJ databases">
        <title>Shinella lacus sp. nov., a novel member of the genus Shinella from water.</title>
        <authorList>
            <person name="Deng Y."/>
        </authorList>
    </citation>
    <scope>NUCLEOTIDE SEQUENCE</scope>
    <source>
        <strain evidence="7">JCM 31239</strain>
    </source>
</reference>